<dbReference type="GO" id="GO:0005576">
    <property type="term" value="C:extracellular region"/>
    <property type="evidence" value="ECO:0007669"/>
    <property type="project" value="InterPro"/>
</dbReference>
<reference evidence="5 6" key="1">
    <citation type="submission" date="2017-08" db="EMBL/GenBank/DDBJ databases">
        <title>Complete Genome Sequence of Streptomyces formicae KY5, the formicamycin producer.</title>
        <authorList>
            <person name="Holmes N.A."/>
            <person name="Devine R."/>
            <person name="Qin Z."/>
            <person name="Seipke R.F."/>
            <person name="Wilkinson B."/>
            <person name="Hutchings M.I."/>
        </authorList>
    </citation>
    <scope>NUCLEOTIDE SEQUENCE [LARGE SCALE GENOMIC DNA]</scope>
    <source>
        <strain evidence="5 6">KY5</strain>
    </source>
</reference>
<dbReference type="Proteomes" id="UP000221011">
    <property type="component" value="Chromosome"/>
</dbReference>
<keyword evidence="3" id="KW-0378">Hydrolase</keyword>
<evidence type="ECO:0000256" key="2">
    <source>
        <dbReference type="ARBA" id="ARBA00022737"/>
    </source>
</evidence>
<accession>A0A291Q161</accession>
<dbReference type="Pfam" id="PF01839">
    <property type="entry name" value="FG-GAP"/>
    <property type="match status" value="6"/>
</dbReference>
<dbReference type="PROSITE" id="PS51470">
    <property type="entry name" value="FG_GAP"/>
    <property type="match status" value="2"/>
</dbReference>
<name>A0A291Q161_9ACTN</name>
<protein>
    <submittedName>
        <fullName evidence="5">Putative integrin-like protein</fullName>
    </submittedName>
</protein>
<keyword evidence="4" id="KW-0325">Glycoprotein</keyword>
<dbReference type="PANTHER" id="PTHR23221:SF7">
    <property type="entry name" value="PHOSPHATIDYLINOSITOL-GLYCAN-SPECIFIC PHOSPHOLIPASE D"/>
    <property type="match status" value="1"/>
</dbReference>
<dbReference type="SUPFAM" id="SSF69318">
    <property type="entry name" value="Integrin alpha N-terminal domain"/>
    <property type="match status" value="1"/>
</dbReference>
<evidence type="ECO:0000256" key="1">
    <source>
        <dbReference type="ARBA" id="ARBA00022729"/>
    </source>
</evidence>
<dbReference type="GO" id="GO:0004621">
    <property type="term" value="F:glycosylphosphatidylinositol phospholipase D activity"/>
    <property type="evidence" value="ECO:0007669"/>
    <property type="project" value="InterPro"/>
</dbReference>
<evidence type="ECO:0000256" key="4">
    <source>
        <dbReference type="ARBA" id="ARBA00023180"/>
    </source>
</evidence>
<keyword evidence="6" id="KW-1185">Reference proteome</keyword>
<evidence type="ECO:0000313" key="6">
    <source>
        <dbReference type="Proteomes" id="UP000221011"/>
    </source>
</evidence>
<keyword evidence="1" id="KW-0732">Signal</keyword>
<dbReference type="InterPro" id="IPR013519">
    <property type="entry name" value="Int_alpha_beta-p"/>
</dbReference>
<dbReference type="GO" id="GO:0007229">
    <property type="term" value="P:integrin-mediated signaling pathway"/>
    <property type="evidence" value="ECO:0007669"/>
    <property type="project" value="UniProtKB-KW"/>
</dbReference>
<dbReference type="InterPro" id="IPR001028">
    <property type="entry name" value="Gprt_PLipase_D"/>
</dbReference>
<proteinExistence type="predicted"/>
<organism evidence="5 6">
    <name type="scientific">Streptomyces formicae</name>
    <dbReference type="NCBI Taxonomy" id="1616117"/>
    <lineage>
        <taxon>Bacteria</taxon>
        <taxon>Bacillati</taxon>
        <taxon>Actinomycetota</taxon>
        <taxon>Actinomycetes</taxon>
        <taxon>Kitasatosporales</taxon>
        <taxon>Streptomycetaceae</taxon>
        <taxon>Streptomyces</taxon>
    </lineage>
</organism>
<keyword evidence="2" id="KW-0677">Repeat</keyword>
<dbReference type="PRINTS" id="PR00718">
    <property type="entry name" value="PHPHLIPASED"/>
</dbReference>
<dbReference type="EMBL" id="CP022685">
    <property type="protein sequence ID" value="ATL25235.1"/>
    <property type="molecule type" value="Genomic_DNA"/>
</dbReference>
<sequence length="509" mass="51196">MSRAPRSARLTTPLIAASLLAGGLTIWSLGIDQARAATPAAQGGSAAAAAKASDDFNGDGYADLVVGAPGGTISGQKKAGYVAVTYGSKDGLKPAAKQIVSRSTAGVPGAAAAKQEFGKSFTKGDLDGDGYTDLVIGADGDGYDGNGADAGAVILWGSASGLTGGTKIDTFGFAPQAGDFDGDGKTDLALFGKQGSHGDDPEGQNARLWKGPIARTGTPAGTRDFMEKSQWWSYETDERPDLGCADRPQTCVDGPQSVMGPVVPQAVGDLNGDGRSDIAVNQYNGDGQWQNSVLYGSPDGFKRQWAPGYEGALAIGDINGDHYDDLVAGTSNDDAKAQVAFGSKDGLKTDTQSFDQDLPGVPGAEEEGDEFGASVAVGDVDGDGYADVALGTPGEDVRDLADAGSVVLVRGSASGVTGTGAQAFHQDTAGVPGAAESGDRFGEATALLDVNGDGHRDLAASAAHENADIGALWSLPGTATGLTATNSVAMAPKDLGAPDVAALFGSALR</sequence>
<dbReference type="KEGG" id="sfk:KY5_0217c"/>
<dbReference type="Gene3D" id="2.130.10.130">
    <property type="entry name" value="Integrin alpha, N-terminal"/>
    <property type="match status" value="3"/>
</dbReference>
<evidence type="ECO:0000313" key="5">
    <source>
        <dbReference type="EMBL" id="ATL25235.1"/>
    </source>
</evidence>
<keyword evidence="5" id="KW-0401">Integrin</keyword>
<gene>
    <name evidence="5" type="ORF">KY5_0217c</name>
</gene>
<evidence type="ECO:0000256" key="3">
    <source>
        <dbReference type="ARBA" id="ARBA00022801"/>
    </source>
</evidence>
<dbReference type="RefSeq" id="WP_098240370.1">
    <property type="nucleotide sequence ID" value="NZ_CP022685.1"/>
</dbReference>
<dbReference type="InterPro" id="IPR013517">
    <property type="entry name" value="FG-GAP"/>
</dbReference>
<dbReference type="PANTHER" id="PTHR23221">
    <property type="entry name" value="GLYCOSYLPHOSPHATIDYLINOSITOL PHOSPHOLIPASE D"/>
    <property type="match status" value="1"/>
</dbReference>
<dbReference type="InterPro" id="IPR028994">
    <property type="entry name" value="Integrin_alpha_N"/>
</dbReference>
<dbReference type="SMART" id="SM00191">
    <property type="entry name" value="Int_alpha"/>
    <property type="match status" value="5"/>
</dbReference>
<dbReference type="AlphaFoldDB" id="A0A291Q161"/>